<dbReference type="InterPro" id="IPR000073">
    <property type="entry name" value="AB_hydrolase_1"/>
</dbReference>
<dbReference type="Gene3D" id="3.40.50.1820">
    <property type="entry name" value="alpha/beta hydrolase"/>
    <property type="match status" value="1"/>
</dbReference>
<dbReference type="Pfam" id="PF12146">
    <property type="entry name" value="Hydrolase_4"/>
    <property type="match status" value="1"/>
</dbReference>
<dbReference type="InterPro" id="IPR051044">
    <property type="entry name" value="MAG_DAG_Lipase"/>
</dbReference>
<proteinExistence type="predicted"/>
<dbReference type="Proteomes" id="UP000463975">
    <property type="component" value="Chromosome"/>
</dbReference>
<dbReference type="RefSeq" id="WP_160618351.1">
    <property type="nucleotide sequence ID" value="NZ_CP047652.1"/>
</dbReference>
<organism evidence="3 4">
    <name type="scientific">Aristophania vespae</name>
    <dbReference type="NCBI Taxonomy" id="2697033"/>
    <lineage>
        <taxon>Bacteria</taxon>
        <taxon>Pseudomonadati</taxon>
        <taxon>Pseudomonadota</taxon>
        <taxon>Alphaproteobacteria</taxon>
        <taxon>Acetobacterales</taxon>
        <taxon>Acetobacteraceae</taxon>
        <taxon>Aristophania</taxon>
    </lineage>
</organism>
<gene>
    <name evidence="3" type="ORF">GT348_02380</name>
</gene>
<dbReference type="InterPro" id="IPR022742">
    <property type="entry name" value="Hydrolase_4"/>
</dbReference>
<reference evidence="3 4" key="1">
    <citation type="submission" date="2020-01" db="EMBL/GenBank/DDBJ databases">
        <title>Genome sequencing of strain KACC 21507.</title>
        <authorList>
            <person name="Heo J."/>
            <person name="Kim S.-J."/>
            <person name="Kim J.-S."/>
            <person name="Hong S.-B."/>
            <person name="Kwon S.-W."/>
        </authorList>
    </citation>
    <scope>NUCLEOTIDE SEQUENCE [LARGE SCALE GENOMIC DNA]</scope>
    <source>
        <strain evidence="3 4">KACC 21507</strain>
    </source>
</reference>
<dbReference type="InterPro" id="IPR029058">
    <property type="entry name" value="AB_hydrolase_fold"/>
</dbReference>
<dbReference type="AlphaFoldDB" id="A0A6P1NCP6"/>
<accession>A0A6P1NCP6</accession>
<dbReference type="PANTHER" id="PTHR11614">
    <property type="entry name" value="PHOSPHOLIPASE-RELATED"/>
    <property type="match status" value="1"/>
</dbReference>
<sequence>MISAFSPNSKRLFIVLTLFFMCLAGCTTPPTPSHLPHNAQESALIKPDLTLKMSDGALIPMRFYLPPPGQKIRIYILALHGFNDSRDGWEFLAPALTQKNIALIAPDIRGFGGTQPSIRWSSAKRLTQDVREETEWLHNHYPTIPLYLMGESMGGALALLSAQHNPYLSGTILLAPAIMELNPILDMALTLWDGITPDLLMTESDVPGHHIATDNYPALRRLYFDPLTRHDTTIHALYGLTKLMAKATSQTSKAPMPLLVIFGSRDQFVPRHAYVTLLQNLPKNARIDELDYSYHLLSRDKNGVSQDIISWLFTPQKFLPSGGDFAAASWQNIP</sequence>
<feature type="domain" description="Serine aminopeptidase S33" evidence="2">
    <location>
        <begin position="72"/>
        <end position="301"/>
    </location>
</feature>
<dbReference type="PRINTS" id="PR00111">
    <property type="entry name" value="ABHYDROLASE"/>
</dbReference>
<evidence type="ECO:0000256" key="1">
    <source>
        <dbReference type="SAM" id="SignalP"/>
    </source>
</evidence>
<feature type="chain" id="PRO_5026860350" evidence="1">
    <location>
        <begin position="25"/>
        <end position="334"/>
    </location>
</feature>
<protein>
    <submittedName>
        <fullName evidence="3">Alpha/beta fold hydrolase</fullName>
    </submittedName>
</protein>
<name>A0A6P1NCP6_9PROT</name>
<keyword evidence="3" id="KW-0378">Hydrolase</keyword>
<dbReference type="SUPFAM" id="SSF53474">
    <property type="entry name" value="alpha/beta-Hydrolases"/>
    <property type="match status" value="1"/>
</dbReference>
<dbReference type="KEGG" id="bomb:GT348_02380"/>
<keyword evidence="1" id="KW-0732">Signal</keyword>
<evidence type="ECO:0000259" key="2">
    <source>
        <dbReference type="Pfam" id="PF12146"/>
    </source>
</evidence>
<keyword evidence="4" id="KW-1185">Reference proteome</keyword>
<dbReference type="GO" id="GO:0016787">
    <property type="term" value="F:hydrolase activity"/>
    <property type="evidence" value="ECO:0007669"/>
    <property type="project" value="UniProtKB-KW"/>
</dbReference>
<evidence type="ECO:0000313" key="3">
    <source>
        <dbReference type="EMBL" id="QHI95273.1"/>
    </source>
</evidence>
<evidence type="ECO:0000313" key="4">
    <source>
        <dbReference type="Proteomes" id="UP000463975"/>
    </source>
</evidence>
<dbReference type="EMBL" id="CP047652">
    <property type="protein sequence ID" value="QHI95273.1"/>
    <property type="molecule type" value="Genomic_DNA"/>
</dbReference>
<feature type="signal peptide" evidence="1">
    <location>
        <begin position="1"/>
        <end position="24"/>
    </location>
</feature>